<comment type="caution">
    <text evidence="2">The sequence shown here is derived from an EMBL/GenBank/DDBJ whole genome shotgun (WGS) entry which is preliminary data.</text>
</comment>
<protein>
    <submittedName>
        <fullName evidence="2">Uncharacterized protein</fullName>
    </submittedName>
</protein>
<name>A0A9P6E4Q0_9AGAR</name>
<keyword evidence="1" id="KW-0732">Signal</keyword>
<dbReference type="Proteomes" id="UP000807306">
    <property type="component" value="Unassembled WGS sequence"/>
</dbReference>
<organism evidence="2 3">
    <name type="scientific">Crepidotus variabilis</name>
    <dbReference type="NCBI Taxonomy" id="179855"/>
    <lineage>
        <taxon>Eukaryota</taxon>
        <taxon>Fungi</taxon>
        <taxon>Dikarya</taxon>
        <taxon>Basidiomycota</taxon>
        <taxon>Agaricomycotina</taxon>
        <taxon>Agaricomycetes</taxon>
        <taxon>Agaricomycetidae</taxon>
        <taxon>Agaricales</taxon>
        <taxon>Agaricineae</taxon>
        <taxon>Crepidotaceae</taxon>
        <taxon>Crepidotus</taxon>
    </lineage>
</organism>
<feature type="signal peptide" evidence="1">
    <location>
        <begin position="1"/>
        <end position="16"/>
    </location>
</feature>
<feature type="non-terminal residue" evidence="2">
    <location>
        <position position="83"/>
    </location>
</feature>
<feature type="chain" id="PRO_5040494236" evidence="1">
    <location>
        <begin position="17"/>
        <end position="83"/>
    </location>
</feature>
<feature type="non-terminal residue" evidence="2">
    <location>
        <position position="1"/>
    </location>
</feature>
<gene>
    <name evidence="2" type="ORF">CPB83DRAFT_911378</name>
</gene>
<evidence type="ECO:0000313" key="2">
    <source>
        <dbReference type="EMBL" id="KAF9522388.1"/>
    </source>
</evidence>
<sequence>LGFWAIFPLHPWFTNALVLGDHKGPVSWGQPLPHGQRELARSFSSTPFSYPHNSAKASAGCQPTGSVSTTFFLRVNTCFLVLH</sequence>
<dbReference type="EMBL" id="MU157948">
    <property type="protein sequence ID" value="KAF9522388.1"/>
    <property type="molecule type" value="Genomic_DNA"/>
</dbReference>
<proteinExistence type="predicted"/>
<evidence type="ECO:0000256" key="1">
    <source>
        <dbReference type="SAM" id="SignalP"/>
    </source>
</evidence>
<reference evidence="2" key="1">
    <citation type="submission" date="2020-11" db="EMBL/GenBank/DDBJ databases">
        <authorList>
            <consortium name="DOE Joint Genome Institute"/>
            <person name="Ahrendt S."/>
            <person name="Riley R."/>
            <person name="Andreopoulos W."/>
            <person name="Labutti K."/>
            <person name="Pangilinan J."/>
            <person name="Ruiz-Duenas F.J."/>
            <person name="Barrasa J.M."/>
            <person name="Sanchez-Garcia M."/>
            <person name="Camarero S."/>
            <person name="Miyauchi S."/>
            <person name="Serrano A."/>
            <person name="Linde D."/>
            <person name="Babiker R."/>
            <person name="Drula E."/>
            <person name="Ayuso-Fernandez I."/>
            <person name="Pacheco R."/>
            <person name="Padilla G."/>
            <person name="Ferreira P."/>
            <person name="Barriuso J."/>
            <person name="Kellner H."/>
            <person name="Castanera R."/>
            <person name="Alfaro M."/>
            <person name="Ramirez L."/>
            <person name="Pisabarro A.G."/>
            <person name="Kuo A."/>
            <person name="Tritt A."/>
            <person name="Lipzen A."/>
            <person name="He G."/>
            <person name="Yan M."/>
            <person name="Ng V."/>
            <person name="Cullen D."/>
            <person name="Martin F."/>
            <person name="Rosso M.-N."/>
            <person name="Henrissat B."/>
            <person name="Hibbett D."/>
            <person name="Martinez A.T."/>
            <person name="Grigoriev I.V."/>
        </authorList>
    </citation>
    <scope>NUCLEOTIDE SEQUENCE</scope>
    <source>
        <strain evidence="2">CBS 506.95</strain>
    </source>
</reference>
<accession>A0A9P6E4Q0</accession>
<evidence type="ECO:0000313" key="3">
    <source>
        <dbReference type="Proteomes" id="UP000807306"/>
    </source>
</evidence>
<dbReference type="AlphaFoldDB" id="A0A9P6E4Q0"/>
<keyword evidence="3" id="KW-1185">Reference proteome</keyword>